<keyword evidence="2" id="KW-1185">Reference proteome</keyword>
<accession>A0ABQ9K3B9</accession>
<name>A0ABQ9K3B9_9CUCU</name>
<protein>
    <submittedName>
        <fullName evidence="1">Uncharacterized protein</fullName>
    </submittedName>
</protein>
<gene>
    <name evidence="1" type="ORF">NQ317_006565</name>
</gene>
<comment type="caution">
    <text evidence="1">The sequence shown here is derived from an EMBL/GenBank/DDBJ whole genome shotgun (WGS) entry which is preliminary data.</text>
</comment>
<organism evidence="1 2">
    <name type="scientific">Molorchus minor</name>
    <dbReference type="NCBI Taxonomy" id="1323400"/>
    <lineage>
        <taxon>Eukaryota</taxon>
        <taxon>Metazoa</taxon>
        <taxon>Ecdysozoa</taxon>
        <taxon>Arthropoda</taxon>
        <taxon>Hexapoda</taxon>
        <taxon>Insecta</taxon>
        <taxon>Pterygota</taxon>
        <taxon>Neoptera</taxon>
        <taxon>Endopterygota</taxon>
        <taxon>Coleoptera</taxon>
        <taxon>Polyphaga</taxon>
        <taxon>Cucujiformia</taxon>
        <taxon>Chrysomeloidea</taxon>
        <taxon>Cerambycidae</taxon>
        <taxon>Lamiinae</taxon>
        <taxon>Monochamini</taxon>
        <taxon>Molorchus</taxon>
    </lineage>
</organism>
<dbReference type="Proteomes" id="UP001162164">
    <property type="component" value="Unassembled WGS sequence"/>
</dbReference>
<reference evidence="1" key="1">
    <citation type="journal article" date="2023" name="Insect Mol. Biol.">
        <title>Genome sequencing provides insights into the evolution of gene families encoding plant cell wall-degrading enzymes in longhorned beetles.</title>
        <authorList>
            <person name="Shin N.R."/>
            <person name="Okamura Y."/>
            <person name="Kirsch R."/>
            <person name="Pauchet Y."/>
        </authorList>
    </citation>
    <scope>NUCLEOTIDE SEQUENCE</scope>
    <source>
        <strain evidence="1">MMC_N1</strain>
    </source>
</reference>
<sequence length="108" mass="12326">MPYLNYCVPNWYRLSCHNCQILKKIYETPAFCLQSPTPSNLKAPLGAGFSTMRPCVTFKNPFSYFYYRPPFSHIRVVTSSLAHAIRSTVATSVERSIFRSCDVGKSVY</sequence>
<proteinExistence type="predicted"/>
<evidence type="ECO:0000313" key="2">
    <source>
        <dbReference type="Proteomes" id="UP001162164"/>
    </source>
</evidence>
<evidence type="ECO:0000313" key="1">
    <source>
        <dbReference type="EMBL" id="KAJ8984067.1"/>
    </source>
</evidence>
<dbReference type="EMBL" id="JAPWTJ010000048">
    <property type="protein sequence ID" value="KAJ8984067.1"/>
    <property type="molecule type" value="Genomic_DNA"/>
</dbReference>